<organism evidence="3 4">
    <name type="scientific">Kalanchoe fedtschenkoi</name>
    <name type="common">Lavender scallops</name>
    <name type="synonym">South American air plant</name>
    <dbReference type="NCBI Taxonomy" id="63787"/>
    <lineage>
        <taxon>Eukaryota</taxon>
        <taxon>Viridiplantae</taxon>
        <taxon>Streptophyta</taxon>
        <taxon>Embryophyta</taxon>
        <taxon>Tracheophyta</taxon>
        <taxon>Spermatophyta</taxon>
        <taxon>Magnoliopsida</taxon>
        <taxon>eudicotyledons</taxon>
        <taxon>Gunneridae</taxon>
        <taxon>Pentapetalae</taxon>
        <taxon>Saxifragales</taxon>
        <taxon>Crassulaceae</taxon>
        <taxon>Kalanchoe</taxon>
    </lineage>
</organism>
<feature type="domain" description="YTH" evidence="2">
    <location>
        <begin position="1"/>
        <end position="59"/>
    </location>
</feature>
<dbReference type="OMA" id="WHIINDV"/>
<dbReference type="Gene3D" id="3.10.590.10">
    <property type="entry name" value="ph1033 like domains"/>
    <property type="match status" value="1"/>
</dbReference>
<dbReference type="Pfam" id="PF04146">
    <property type="entry name" value="YTH"/>
    <property type="match status" value="1"/>
</dbReference>
<comment type="function">
    <text evidence="1">Specifically recognizes and binds N6-methyladenosine (m6A)-containing RNAs, and regulates mRNA stability. M6A is a modification present at internal sites of mRNAs and some non-coding RNAs and plays a role in mRNA stability and processing.</text>
</comment>
<evidence type="ECO:0000259" key="2">
    <source>
        <dbReference type="PROSITE" id="PS50882"/>
    </source>
</evidence>
<evidence type="ECO:0000256" key="1">
    <source>
        <dbReference type="RuleBase" id="RU369095"/>
    </source>
</evidence>
<dbReference type="Gramene" id="Kaladp0055s0276.1.v1.1">
    <property type="protein sequence ID" value="Kaladp0055s0276.1.v1.1.CDS.1"/>
    <property type="gene ID" value="Kaladp0055s0276.v1.1"/>
</dbReference>
<dbReference type="Proteomes" id="UP000594263">
    <property type="component" value="Unplaced"/>
</dbReference>
<proteinExistence type="inferred from homology"/>
<protein>
    <recommendedName>
        <fullName evidence="1">YTH domain-containing family protein</fullName>
    </recommendedName>
</protein>
<comment type="similarity">
    <text evidence="1">Belongs to the YTHDF family.</text>
</comment>
<dbReference type="GO" id="GO:0061157">
    <property type="term" value="P:mRNA destabilization"/>
    <property type="evidence" value="ECO:0007669"/>
    <property type="project" value="TreeGrafter"/>
</dbReference>
<dbReference type="GO" id="GO:0003729">
    <property type="term" value="F:mRNA binding"/>
    <property type="evidence" value="ECO:0007669"/>
    <property type="project" value="UniProtKB-UniRule"/>
</dbReference>
<reference evidence="3" key="1">
    <citation type="submission" date="2021-01" db="UniProtKB">
        <authorList>
            <consortium name="EnsemblPlants"/>
        </authorList>
    </citation>
    <scope>IDENTIFICATION</scope>
</reference>
<dbReference type="GO" id="GO:1990247">
    <property type="term" value="F:N6-methyladenosine-containing RNA reader activity"/>
    <property type="evidence" value="ECO:0007669"/>
    <property type="project" value="UniProtKB-UniRule"/>
</dbReference>
<dbReference type="InterPro" id="IPR007275">
    <property type="entry name" value="YTH_domain"/>
</dbReference>
<evidence type="ECO:0000313" key="4">
    <source>
        <dbReference type="Proteomes" id="UP000594263"/>
    </source>
</evidence>
<dbReference type="PANTHER" id="PTHR12357">
    <property type="entry name" value="YTH YT521-B HOMOLOGY DOMAIN-CONTAINING"/>
    <property type="match status" value="1"/>
</dbReference>
<evidence type="ECO:0000313" key="3">
    <source>
        <dbReference type="EnsemblPlants" id="Kaladp0055s0276.1.v1.1.CDS.1"/>
    </source>
</evidence>
<dbReference type="PROSITE" id="PS50882">
    <property type="entry name" value="YTH"/>
    <property type="match status" value="1"/>
</dbReference>
<name>A0A7N0U5L3_KALFE</name>
<accession>A0A7N0U5L3</accession>
<dbReference type="PANTHER" id="PTHR12357:SF99">
    <property type="entry name" value="YTH DOMAIN-CONTAINING PROTEIN ECT2-RELATED"/>
    <property type="match status" value="1"/>
</dbReference>
<dbReference type="InterPro" id="IPR045168">
    <property type="entry name" value="YTH_prot"/>
</dbReference>
<dbReference type="GO" id="GO:0005737">
    <property type="term" value="C:cytoplasm"/>
    <property type="evidence" value="ECO:0007669"/>
    <property type="project" value="TreeGrafter"/>
</dbReference>
<dbReference type="AlphaFoldDB" id="A0A7N0U5L3"/>
<sequence length="59" mass="7472">MVRNLEYWQLEKWNGCFSLKWHIVKEYQMNYWSILFLRTNKNRPVTNNRDTQEASYWLK</sequence>
<keyword evidence="4" id="KW-1185">Reference proteome</keyword>
<dbReference type="EnsemblPlants" id="Kaladp0055s0276.1.v1.1">
    <property type="protein sequence ID" value="Kaladp0055s0276.1.v1.1.CDS.1"/>
    <property type="gene ID" value="Kaladp0055s0276.v1.1"/>
</dbReference>
<keyword evidence="1" id="KW-0694">RNA-binding</keyword>